<protein>
    <submittedName>
        <fullName evidence="2">Uncharacterized protein</fullName>
    </submittedName>
</protein>
<organism evidence="2 3">
    <name type="scientific">Holzapfeliella floricola DSM 23037 = JCM 16512</name>
    <dbReference type="NCBI Taxonomy" id="1423744"/>
    <lineage>
        <taxon>Bacteria</taxon>
        <taxon>Bacillati</taxon>
        <taxon>Bacillota</taxon>
        <taxon>Bacilli</taxon>
        <taxon>Lactobacillales</taxon>
        <taxon>Lactobacillaceae</taxon>
        <taxon>Holzapfeliella</taxon>
    </lineage>
</organism>
<reference evidence="2 3" key="1">
    <citation type="journal article" date="2015" name="Genome Announc.">
        <title>Expanding the biotechnology potential of lactobacilli through comparative genomics of 213 strains and associated genera.</title>
        <authorList>
            <person name="Sun Z."/>
            <person name="Harris H.M."/>
            <person name="McCann A."/>
            <person name="Guo C."/>
            <person name="Argimon S."/>
            <person name="Zhang W."/>
            <person name="Yang X."/>
            <person name="Jeffery I.B."/>
            <person name="Cooney J.C."/>
            <person name="Kagawa T.F."/>
            <person name="Liu W."/>
            <person name="Song Y."/>
            <person name="Salvetti E."/>
            <person name="Wrobel A."/>
            <person name="Rasinkangas P."/>
            <person name="Parkhill J."/>
            <person name="Rea M.C."/>
            <person name="O'Sullivan O."/>
            <person name="Ritari J."/>
            <person name="Douillard F.P."/>
            <person name="Paul Ross R."/>
            <person name="Yang R."/>
            <person name="Briner A.E."/>
            <person name="Felis G.E."/>
            <person name="de Vos W.M."/>
            <person name="Barrangou R."/>
            <person name="Klaenhammer T.R."/>
            <person name="Caufield P.W."/>
            <person name="Cui Y."/>
            <person name="Zhang H."/>
            <person name="O'Toole P.W."/>
        </authorList>
    </citation>
    <scope>NUCLEOTIDE SEQUENCE [LARGE SCALE GENOMIC DNA]</scope>
    <source>
        <strain evidence="2 3">DSM 23037</strain>
    </source>
</reference>
<accession>A0A0R2DUH1</accession>
<dbReference type="PATRIC" id="fig|1423744.4.peg.844"/>
<keyword evidence="1" id="KW-1133">Transmembrane helix</keyword>
<dbReference type="AlphaFoldDB" id="A0A0R2DUH1"/>
<comment type="caution">
    <text evidence="2">The sequence shown here is derived from an EMBL/GenBank/DDBJ whole genome shotgun (WGS) entry which is preliminary data.</text>
</comment>
<gene>
    <name evidence="2" type="ORF">FC86_GL000823</name>
</gene>
<feature type="transmembrane region" description="Helical" evidence="1">
    <location>
        <begin position="20"/>
        <end position="45"/>
    </location>
</feature>
<keyword evidence="1" id="KW-0472">Membrane</keyword>
<keyword evidence="3" id="KW-1185">Reference proteome</keyword>
<name>A0A0R2DUH1_9LACO</name>
<evidence type="ECO:0000313" key="2">
    <source>
        <dbReference type="EMBL" id="KRN03716.1"/>
    </source>
</evidence>
<evidence type="ECO:0000313" key="3">
    <source>
        <dbReference type="Proteomes" id="UP000051378"/>
    </source>
</evidence>
<sequence>MGVTMKKEKETLQEKAEFGLFSFIMEAAPMPVIIITLILTVGIGGKRKYMKKHKKH</sequence>
<keyword evidence="1" id="KW-0812">Transmembrane</keyword>
<proteinExistence type="predicted"/>
<dbReference type="EMBL" id="AYZL01000020">
    <property type="protein sequence ID" value="KRN03716.1"/>
    <property type="molecule type" value="Genomic_DNA"/>
</dbReference>
<dbReference type="STRING" id="1423744.FC86_GL000823"/>
<evidence type="ECO:0000256" key="1">
    <source>
        <dbReference type="SAM" id="Phobius"/>
    </source>
</evidence>
<dbReference type="Proteomes" id="UP000051378">
    <property type="component" value="Unassembled WGS sequence"/>
</dbReference>